<reference evidence="9" key="2">
    <citation type="submission" date="2025-08" db="UniProtKB">
        <authorList>
            <consortium name="Ensembl"/>
        </authorList>
    </citation>
    <scope>IDENTIFICATION</scope>
</reference>
<feature type="disulfide bond" evidence="8">
    <location>
        <begin position="148"/>
        <end position="207"/>
    </location>
</feature>
<dbReference type="GO" id="GO:0030514">
    <property type="term" value="P:negative regulation of BMP signaling pathway"/>
    <property type="evidence" value="ECO:0007669"/>
    <property type="project" value="InterPro"/>
</dbReference>
<dbReference type="InParanoid" id="H2ZVL9"/>
<feature type="disulfide bond" evidence="8">
    <location>
        <begin position="155"/>
        <end position="209"/>
    </location>
</feature>
<feature type="disulfide bond" evidence="8">
    <location>
        <begin position="125"/>
        <end position="163"/>
    </location>
</feature>
<comment type="similarity">
    <text evidence="2 7">Belongs to the noggin family.</text>
</comment>
<keyword evidence="5" id="KW-0732">Signal</keyword>
<comment type="subunit">
    <text evidence="7">Homodimer.</text>
</comment>
<name>H2ZVL9_LATCH</name>
<comment type="subcellular location">
    <subcellularLocation>
        <location evidence="1 7">Secreted</location>
    </subcellularLocation>
</comment>
<protein>
    <recommendedName>
        <fullName evidence="7">Noggin</fullName>
    </recommendedName>
</protein>
<dbReference type="GO" id="GO:0001649">
    <property type="term" value="P:osteoblast differentiation"/>
    <property type="evidence" value="ECO:0007669"/>
    <property type="project" value="TreeGrafter"/>
</dbReference>
<dbReference type="InterPro" id="IPR029034">
    <property type="entry name" value="Cystine-knot_cytokine"/>
</dbReference>
<keyword evidence="8" id="KW-1015">Disulfide bond</keyword>
<dbReference type="Gene3D" id="1.10.287.520">
    <property type="entry name" value="Helix hairpin bin"/>
    <property type="match status" value="1"/>
</dbReference>
<dbReference type="Pfam" id="PF05806">
    <property type="entry name" value="Noggin"/>
    <property type="match status" value="1"/>
</dbReference>
<evidence type="ECO:0000313" key="10">
    <source>
        <dbReference type="Proteomes" id="UP000008672"/>
    </source>
</evidence>
<reference evidence="10" key="1">
    <citation type="submission" date="2011-08" db="EMBL/GenBank/DDBJ databases">
        <title>The draft genome of Latimeria chalumnae.</title>
        <authorList>
            <person name="Di Palma F."/>
            <person name="Alfoldi J."/>
            <person name="Johnson J."/>
            <person name="Berlin A."/>
            <person name="Gnerre S."/>
            <person name="Jaffe D."/>
            <person name="MacCallum I."/>
            <person name="Young S."/>
            <person name="Walker B.J."/>
            <person name="Lander E."/>
            <person name="Lindblad-Toh K."/>
        </authorList>
    </citation>
    <scope>NUCLEOTIDE SEQUENCE [LARGE SCALE GENOMIC DNA]</scope>
    <source>
        <strain evidence="10">Wild caught</strain>
    </source>
</reference>
<evidence type="ECO:0000256" key="8">
    <source>
        <dbReference type="PIRSR" id="PIRSR008129-1"/>
    </source>
</evidence>
<dbReference type="PIRSF" id="PIRSF008129">
    <property type="entry name" value="Noggin"/>
    <property type="match status" value="1"/>
</dbReference>
<dbReference type="PANTHER" id="PTHR10494:SF6">
    <property type="entry name" value="NOGGIN"/>
    <property type="match status" value="1"/>
</dbReference>
<keyword evidence="6 7" id="KW-0891">Chondrogenesis</keyword>
<dbReference type="AlphaFoldDB" id="H2ZVL9"/>
<evidence type="ECO:0000256" key="2">
    <source>
        <dbReference type="ARBA" id="ARBA00007480"/>
    </source>
</evidence>
<organism evidence="9 10">
    <name type="scientific">Latimeria chalumnae</name>
    <name type="common">Coelacanth</name>
    <dbReference type="NCBI Taxonomy" id="7897"/>
    <lineage>
        <taxon>Eukaryota</taxon>
        <taxon>Metazoa</taxon>
        <taxon>Chordata</taxon>
        <taxon>Craniata</taxon>
        <taxon>Vertebrata</taxon>
        <taxon>Euteleostomi</taxon>
        <taxon>Coelacanthiformes</taxon>
        <taxon>Coelacanthidae</taxon>
        <taxon>Latimeria</taxon>
    </lineage>
</organism>
<evidence type="ECO:0000256" key="3">
    <source>
        <dbReference type="ARBA" id="ARBA00022473"/>
    </source>
</evidence>
<sequence length="211" mass="23935">AGEKKKPKPAGVLSSESDVGLIRAKASSPIRPYSLSLVRDDYYYSPKPRHLKSAKLFRLLGSSFDPFWMSVERPNARNASQYHRKLEMEAQSLDLRGLLPEPMPANTSEAVVTRFRNWLVAQATCRLTHSWVDLGSVFWPRWVRHTDCEDSGPTCSWPPGMTCQHAQLTHIKLLAWHCWLKADLGGIRRPAQQCTWKQVPYPVVTACKCSC</sequence>
<accession>H2ZVL9</accession>
<dbReference type="GO" id="GO:0009953">
    <property type="term" value="P:dorsal/ventral pattern formation"/>
    <property type="evidence" value="ECO:0007669"/>
    <property type="project" value="TreeGrafter"/>
</dbReference>
<dbReference type="HOGENOM" id="CLU_085186_0_0_1"/>
<keyword evidence="3 7" id="KW-0217">Developmental protein</keyword>
<dbReference type="Proteomes" id="UP000008672">
    <property type="component" value="Unassembled WGS sequence"/>
</dbReference>
<evidence type="ECO:0000256" key="6">
    <source>
        <dbReference type="ARBA" id="ARBA00023188"/>
    </source>
</evidence>
<evidence type="ECO:0000256" key="4">
    <source>
        <dbReference type="ARBA" id="ARBA00022525"/>
    </source>
</evidence>
<gene>
    <name evidence="9" type="primary">LOC102360469</name>
</gene>
<dbReference type="STRING" id="7897.ENSLACP00000001440"/>
<dbReference type="OMA" id="YDPFWMS"/>
<dbReference type="SUPFAM" id="SSF57501">
    <property type="entry name" value="Cystine-knot cytokines"/>
    <property type="match status" value="1"/>
</dbReference>
<dbReference type="GeneTree" id="ENSGT00390000006009"/>
<dbReference type="InterPro" id="IPR008717">
    <property type="entry name" value="Noggin"/>
</dbReference>
<dbReference type="PANTHER" id="PTHR10494">
    <property type="entry name" value="BONE MORPHOGENETIC PROTEIN INHIBITOR, NOGGIN"/>
    <property type="match status" value="1"/>
</dbReference>
<dbReference type="EMBL" id="AFYH01252974">
    <property type="status" value="NOT_ANNOTATED_CDS"/>
    <property type="molecule type" value="Genomic_DNA"/>
</dbReference>
<evidence type="ECO:0000256" key="5">
    <source>
        <dbReference type="ARBA" id="ARBA00022729"/>
    </source>
</evidence>
<evidence type="ECO:0000313" key="9">
    <source>
        <dbReference type="Ensembl" id="ENSLACP00000001440.1"/>
    </source>
</evidence>
<dbReference type="Ensembl" id="ENSLACT00000001452.1">
    <property type="protein sequence ID" value="ENSLACP00000001440.1"/>
    <property type="gene ID" value="ENSLACG00000001289.1"/>
</dbReference>
<keyword evidence="7" id="KW-0221">Differentiation</keyword>
<evidence type="ECO:0000256" key="7">
    <source>
        <dbReference type="PIRNR" id="PIRNR008129"/>
    </source>
</evidence>
<reference evidence="9" key="3">
    <citation type="submission" date="2025-09" db="UniProtKB">
        <authorList>
            <consortium name="Ensembl"/>
        </authorList>
    </citation>
    <scope>IDENTIFICATION</scope>
</reference>
<dbReference type="GO" id="GO:0051216">
    <property type="term" value="P:cartilage development"/>
    <property type="evidence" value="ECO:0007669"/>
    <property type="project" value="UniProtKB-UniRule"/>
</dbReference>
<evidence type="ECO:0000256" key="1">
    <source>
        <dbReference type="ARBA" id="ARBA00004613"/>
    </source>
</evidence>
<proteinExistence type="inferred from homology"/>
<dbReference type="Gene3D" id="2.10.90.10">
    <property type="entry name" value="Cystine-knot cytokines"/>
    <property type="match status" value="1"/>
</dbReference>
<feature type="disulfide bond" evidence="8">
    <location>
        <begin position="178"/>
        <end position="194"/>
    </location>
</feature>
<dbReference type="GO" id="GO:0045596">
    <property type="term" value="P:negative regulation of cell differentiation"/>
    <property type="evidence" value="ECO:0007669"/>
    <property type="project" value="InterPro"/>
</dbReference>
<keyword evidence="10" id="KW-1185">Reference proteome</keyword>
<dbReference type="GO" id="GO:0005615">
    <property type="term" value="C:extracellular space"/>
    <property type="evidence" value="ECO:0007669"/>
    <property type="project" value="TreeGrafter"/>
</dbReference>
<dbReference type="eggNOG" id="ENOG502RY1U">
    <property type="taxonomic scope" value="Eukaryota"/>
</dbReference>
<keyword evidence="4 7" id="KW-0964">Secreted</keyword>